<evidence type="ECO:0000313" key="3">
    <source>
        <dbReference type="Proteomes" id="UP000186303"/>
    </source>
</evidence>
<evidence type="ECO:0000256" key="1">
    <source>
        <dbReference type="SAM" id="MobiDB-lite"/>
    </source>
</evidence>
<protein>
    <recommendedName>
        <fullName evidence="4">Sfi1 spindle body domain-containing protein</fullName>
    </recommendedName>
</protein>
<evidence type="ECO:0008006" key="4">
    <source>
        <dbReference type="Google" id="ProtNLM"/>
    </source>
</evidence>
<dbReference type="OMA" id="HTTISIW"/>
<dbReference type="OrthoDB" id="1933281at2759"/>
<dbReference type="STRING" id="1230383.A0A1M8A5L4"/>
<name>A0A1M8A5L4_MALS4</name>
<dbReference type="EMBL" id="LT671823">
    <property type="protein sequence ID" value="SHO77763.1"/>
    <property type="molecule type" value="Genomic_DNA"/>
</dbReference>
<accession>A0A1M8A5L4</accession>
<proteinExistence type="predicted"/>
<reference evidence="3" key="1">
    <citation type="journal article" date="2017" name="Nucleic Acids Res.">
        <title>Proteogenomics produces comprehensive and highly accurate protein-coding gene annotation in a complete genome assembly of Malassezia sympodialis.</title>
        <authorList>
            <person name="Zhu Y."/>
            <person name="Engstroem P.G."/>
            <person name="Tellgren-Roth C."/>
            <person name="Baudo C.D."/>
            <person name="Kennell J.C."/>
            <person name="Sun S."/>
            <person name="Billmyre R.B."/>
            <person name="Schroeder M.S."/>
            <person name="Andersson A."/>
            <person name="Holm T."/>
            <person name="Sigurgeirsson B."/>
            <person name="Wu G."/>
            <person name="Sankaranarayanan S.R."/>
            <person name="Siddharthan R."/>
            <person name="Sanyal K."/>
            <person name="Lundeberg J."/>
            <person name="Nystedt B."/>
            <person name="Boekhout T."/>
            <person name="Dawson T.L. Jr."/>
            <person name="Heitman J."/>
            <person name="Scheynius A."/>
            <person name="Lehtioe J."/>
        </authorList>
    </citation>
    <scope>NUCLEOTIDE SEQUENCE [LARGE SCALE GENOMIC DNA]</scope>
    <source>
        <strain evidence="3">ATCC 42132</strain>
    </source>
</reference>
<keyword evidence="3" id="KW-1185">Reference proteome</keyword>
<gene>
    <name evidence="2" type="ORF">MSYG_2104</name>
</gene>
<dbReference type="Proteomes" id="UP000186303">
    <property type="component" value="Chromosome 3"/>
</dbReference>
<feature type="region of interest" description="Disordered" evidence="1">
    <location>
        <begin position="160"/>
        <end position="187"/>
    </location>
</feature>
<evidence type="ECO:0000313" key="2">
    <source>
        <dbReference type="EMBL" id="SHO77763.1"/>
    </source>
</evidence>
<feature type="compositionally biased region" description="Low complexity" evidence="1">
    <location>
        <begin position="163"/>
        <end position="178"/>
    </location>
</feature>
<dbReference type="AlphaFoldDB" id="A0A1M8A5L4"/>
<dbReference type="VEuPathDB" id="FungiDB:MSYG_2104"/>
<organism evidence="2 3">
    <name type="scientific">Malassezia sympodialis (strain ATCC 42132)</name>
    <name type="common">Atopic eczema-associated yeast</name>
    <dbReference type="NCBI Taxonomy" id="1230383"/>
    <lineage>
        <taxon>Eukaryota</taxon>
        <taxon>Fungi</taxon>
        <taxon>Dikarya</taxon>
        <taxon>Basidiomycota</taxon>
        <taxon>Ustilaginomycotina</taxon>
        <taxon>Malasseziomycetes</taxon>
        <taxon>Malasseziales</taxon>
        <taxon>Malasseziaceae</taxon>
        <taxon>Malassezia</taxon>
    </lineage>
</organism>
<sequence>MMWRPRQPRSRLATMARAAPAVADASASALSSSMFFHAGPVDDGHEAKNVSRLHQLAASFDLDDAEVAFFDAIVALLPAASTSFAELKHAYNLCREDAHLVGPIARAHALRASQGDASPSVDARLWNTLLSLVQVRGHTWAERWDTIRVSLGLEPLEDAVHTSDAPPASPSVAPASPLSEDDAPMDAVHGSPAWSPLKLVHPRIPPRALDAVRWPRVPLTTLLERRAADLERRHLRRYLVRWNEHLFFCASRLERAAQAYAHLLALRAWGRWRARRAAQLDATRAAAAFTQQAYVSRAWRAWRIATEERVRARHKEQARTLRTAYLALEARRDARLSRIALTLWTQAWHGRLASHLRRRSLLPRAWNAWRARALGLAALESKRALFAAYAHTHLLGAAMDAWRQRMGERRCEAYMNASADTWSERRVVRTAWCRWQAAAQHCTALQRHADHFAAAHERSYLFARLHHWRWAARSVRVAAHADAQRLRAAWHRWWVAYTDVTLARQATLLQLQDEAATRQLTRAWAQWHAKSAHLREQAHVAALTSAWRQRHAAWHMWHRALVRHRQEADAAARHARDRRLHSSLAHWRDATRTRKADAWVARTMRRTLVHAWDQWRWHTVQARHWSTCTTLVEARRDARAMYVCFAHWRTRSAQWAASAADADAMRAAALQRRGIHTWHARWALQRAHEAQAQAWHKARHTTGAELTLLLLRAWRSRAALRTAERAIVKRTRQYVWSRWRDALVEAQLRHEELAALAARRQTILRACWAHWTQRTSSLPVLQLRRARQLRRALTHWQQRMRARTLPRLAKAFALSTVGADALASWQHRLAHRQQVRALSRLSHARTLRRASDEGRHIHRRFRGSCPA</sequence>